<comment type="caution">
    <text evidence="6">The sequence shown here is derived from an EMBL/GenBank/DDBJ whole genome shotgun (WGS) entry which is preliminary data.</text>
</comment>
<dbReference type="CDD" id="cd09272">
    <property type="entry name" value="RNase_HI_RT_Ty1"/>
    <property type="match status" value="1"/>
</dbReference>
<dbReference type="Pfam" id="PF00665">
    <property type="entry name" value="rve"/>
    <property type="match status" value="1"/>
</dbReference>
<dbReference type="InterPro" id="IPR001584">
    <property type="entry name" value="Integrase_cat-core"/>
</dbReference>
<keyword evidence="1" id="KW-0479">Metal-binding</keyword>
<dbReference type="InterPro" id="IPR013103">
    <property type="entry name" value="RVT_2"/>
</dbReference>
<evidence type="ECO:0000256" key="3">
    <source>
        <dbReference type="SAM" id="MobiDB-lite"/>
    </source>
</evidence>
<dbReference type="Gene3D" id="3.30.420.10">
    <property type="entry name" value="Ribonuclease H-like superfamily/Ribonuclease H"/>
    <property type="match status" value="1"/>
</dbReference>
<reference evidence="6" key="1">
    <citation type="journal article" date="2019" name="Sci. Rep.">
        <title>Draft genome of Tanacetum cinerariifolium, the natural source of mosquito coil.</title>
        <authorList>
            <person name="Yamashiro T."/>
            <person name="Shiraishi A."/>
            <person name="Satake H."/>
            <person name="Nakayama K."/>
        </authorList>
    </citation>
    <scope>NUCLEOTIDE SEQUENCE</scope>
</reference>
<name>A0A699GSM1_TANCI</name>
<feature type="domain" description="Reverse transcriptase Ty1/copia-type" evidence="5">
    <location>
        <begin position="547"/>
        <end position="624"/>
    </location>
</feature>
<gene>
    <name evidence="6" type="ORF">Tci_198586</name>
</gene>
<evidence type="ECO:0000256" key="1">
    <source>
        <dbReference type="ARBA" id="ARBA00022723"/>
    </source>
</evidence>
<accession>A0A699GSM1</accession>
<dbReference type="InterPro" id="IPR039537">
    <property type="entry name" value="Retrotran_Ty1/copia-like"/>
</dbReference>
<dbReference type="GO" id="GO:0003676">
    <property type="term" value="F:nucleic acid binding"/>
    <property type="evidence" value="ECO:0007669"/>
    <property type="project" value="InterPro"/>
</dbReference>
<dbReference type="GO" id="GO:0046872">
    <property type="term" value="F:metal ion binding"/>
    <property type="evidence" value="ECO:0007669"/>
    <property type="project" value="UniProtKB-KW"/>
</dbReference>
<feature type="domain" description="Integrase catalytic" evidence="4">
    <location>
        <begin position="258"/>
        <end position="348"/>
    </location>
</feature>
<dbReference type="PANTHER" id="PTHR42648:SF27">
    <property type="entry name" value="RNA-DIRECTED DNA POLYMERASE"/>
    <property type="match status" value="1"/>
</dbReference>
<dbReference type="PANTHER" id="PTHR42648">
    <property type="entry name" value="TRANSPOSASE, PUTATIVE-RELATED"/>
    <property type="match status" value="1"/>
</dbReference>
<dbReference type="InterPro" id="IPR036397">
    <property type="entry name" value="RNaseH_sf"/>
</dbReference>
<feature type="compositionally biased region" description="Basic residues" evidence="3">
    <location>
        <begin position="108"/>
        <end position="125"/>
    </location>
</feature>
<dbReference type="GO" id="GO:0015074">
    <property type="term" value="P:DNA integration"/>
    <property type="evidence" value="ECO:0007669"/>
    <property type="project" value="InterPro"/>
</dbReference>
<dbReference type="SUPFAM" id="SSF53098">
    <property type="entry name" value="Ribonuclease H-like"/>
    <property type="match status" value="1"/>
</dbReference>
<evidence type="ECO:0000313" key="6">
    <source>
        <dbReference type="EMBL" id="GEW26610.1"/>
    </source>
</evidence>
<feature type="region of interest" description="Disordered" evidence="3">
    <location>
        <begin position="107"/>
        <end position="153"/>
    </location>
</feature>
<organism evidence="6">
    <name type="scientific">Tanacetum cinerariifolium</name>
    <name type="common">Dalmatian daisy</name>
    <name type="synonym">Chrysanthemum cinerariifolium</name>
    <dbReference type="NCBI Taxonomy" id="118510"/>
    <lineage>
        <taxon>Eukaryota</taxon>
        <taxon>Viridiplantae</taxon>
        <taxon>Streptophyta</taxon>
        <taxon>Embryophyta</taxon>
        <taxon>Tracheophyta</taxon>
        <taxon>Spermatophyta</taxon>
        <taxon>Magnoliopsida</taxon>
        <taxon>eudicotyledons</taxon>
        <taxon>Gunneridae</taxon>
        <taxon>Pentapetalae</taxon>
        <taxon>asterids</taxon>
        <taxon>campanulids</taxon>
        <taxon>Asterales</taxon>
        <taxon>Asteraceae</taxon>
        <taxon>Asteroideae</taxon>
        <taxon>Anthemideae</taxon>
        <taxon>Anthemidinae</taxon>
        <taxon>Tanacetum</taxon>
    </lineage>
</organism>
<dbReference type="Pfam" id="PF07727">
    <property type="entry name" value="RVT_2"/>
    <property type="match status" value="1"/>
</dbReference>
<keyword evidence="2" id="KW-0378">Hydrolase</keyword>
<evidence type="ECO:0000259" key="4">
    <source>
        <dbReference type="Pfam" id="PF00665"/>
    </source>
</evidence>
<dbReference type="GO" id="GO:0016787">
    <property type="term" value="F:hydrolase activity"/>
    <property type="evidence" value="ECO:0007669"/>
    <property type="project" value="UniProtKB-KW"/>
</dbReference>
<evidence type="ECO:0000259" key="5">
    <source>
        <dbReference type="Pfam" id="PF07727"/>
    </source>
</evidence>
<proteinExistence type="predicted"/>
<sequence length="711" mass="80787">MVLGIVPVVIINRKLPFEYTITSRSTDVVVMKGYVDQLERLGYVLPQDLTIGLILNGCTKDFVGFVRNYNMHSTGKTIGELHAMLIEYEKGLPKKAETPQVMMIKGGKIQKSRKKSLKAKGKGKANGKGNDKQVYIPKPKNPKPSAKEHPTKADTCHHYKEGFRKARKLKQEALYVYVGNSVRAQVEAIGSFDLVSPNGLVICLYNFHYAPSITRAATRRAFKIKNDESFDECVSCLSGKMTRKLFPHHPERATDLLGIIHTDVCGPLRHVSRQGASYFITFTDHYSCYGYVYLLKHKHEVFETFKVFKNEVKNQLGKTIKALRSDQGGEYISQELKLVELSNNLLLHTHHNTMSCLKGDYTLESATRILNMVPTKKVDKTLYELWYGKVPNLSYLKETMGYYFYFPPKNKIVVARYVEFFEKNLITQEVSGRAVDLEEIQDKDTSPTEITSKIPMKVEGFEPPQEEVIPVHRSERIHQAPNRLCLNVEVEEHSLGDLNEPTSYKAAILDSESNKWIDAMNAKIQSIIDNIVWVLVDLPPNYKTVGKTFSPVADIRAIKIPISIAAYYDYEIWQMDVKIAFLNGYLDEDMYMVQPEGEAAFILGIKIYRDRSKRLIGLGQNAYIDKILKRYKMDNSKRGHILMQERLDLNKTQGASTPKETGYVFILNGGAVDWESSKQSTTTMSTETKYIAASEAAMEAVWIRKFISGVV</sequence>
<dbReference type="InterPro" id="IPR012337">
    <property type="entry name" value="RNaseH-like_sf"/>
</dbReference>
<dbReference type="EMBL" id="BKCJ010051436">
    <property type="protein sequence ID" value="GEW26610.1"/>
    <property type="molecule type" value="Genomic_DNA"/>
</dbReference>
<protein>
    <submittedName>
        <fullName evidence="6">Uncharacterized protein</fullName>
    </submittedName>
</protein>
<evidence type="ECO:0000256" key="2">
    <source>
        <dbReference type="ARBA" id="ARBA00022801"/>
    </source>
</evidence>
<dbReference type="AlphaFoldDB" id="A0A699GSM1"/>